<feature type="binding site" evidence="8">
    <location>
        <begin position="10"/>
        <end position="12"/>
    </location>
    <ligand>
        <name>ATP</name>
        <dbReference type="ChEBI" id="CHEBI:30616"/>
    </ligand>
</feature>
<keyword evidence="2 8" id="KW-0436">Ligase</keyword>
<protein>
    <recommendedName>
        <fullName evidence="8">Tryptophan--tRNA ligase</fullName>
        <ecNumber evidence="8">6.1.1.2</ecNumber>
    </recommendedName>
    <alternativeName>
        <fullName evidence="8">Tryptophanyl-tRNA synthetase</fullName>
        <shortName evidence="8">TrpRS</shortName>
    </alternativeName>
</protein>
<dbReference type="OrthoDB" id="9801042at2"/>
<dbReference type="GO" id="GO:0006436">
    <property type="term" value="P:tryptophanyl-tRNA aminoacylation"/>
    <property type="evidence" value="ECO:0007669"/>
    <property type="project" value="UniProtKB-UniRule"/>
</dbReference>
<evidence type="ECO:0000256" key="1">
    <source>
        <dbReference type="ARBA" id="ARBA00005594"/>
    </source>
</evidence>
<dbReference type="Pfam" id="PF00579">
    <property type="entry name" value="tRNA-synt_1b"/>
    <property type="match status" value="1"/>
</dbReference>
<dbReference type="PANTHER" id="PTHR43766">
    <property type="entry name" value="TRYPTOPHAN--TRNA LIGASE, MITOCHONDRIAL"/>
    <property type="match status" value="1"/>
</dbReference>
<accession>A0A4V2NHY0</accession>
<keyword evidence="6 8" id="KW-0030">Aminoacyl-tRNA synthetase</keyword>
<evidence type="ECO:0000313" key="11">
    <source>
        <dbReference type="Proteomes" id="UP000291072"/>
    </source>
</evidence>
<evidence type="ECO:0000256" key="4">
    <source>
        <dbReference type="ARBA" id="ARBA00022840"/>
    </source>
</evidence>
<evidence type="ECO:0000256" key="3">
    <source>
        <dbReference type="ARBA" id="ARBA00022741"/>
    </source>
</evidence>
<dbReference type="EMBL" id="PSZP01000032">
    <property type="protein sequence ID" value="TCG10578.1"/>
    <property type="molecule type" value="Genomic_DNA"/>
</dbReference>
<dbReference type="GO" id="GO:0005524">
    <property type="term" value="F:ATP binding"/>
    <property type="evidence" value="ECO:0007669"/>
    <property type="project" value="UniProtKB-UniRule"/>
</dbReference>
<dbReference type="RefSeq" id="WP_131613680.1">
    <property type="nucleotide sequence ID" value="NZ_PSZP01000032.1"/>
</dbReference>
<evidence type="ECO:0000256" key="7">
    <source>
        <dbReference type="ARBA" id="ARBA00049929"/>
    </source>
</evidence>
<dbReference type="Gene3D" id="1.10.240.10">
    <property type="entry name" value="Tyrosyl-Transfer RNA Synthetase"/>
    <property type="match status" value="1"/>
</dbReference>
<comment type="similarity">
    <text evidence="1 8 9">Belongs to the class-I aminoacyl-tRNA synthetase family.</text>
</comment>
<gene>
    <name evidence="8 10" type="primary">trpS</name>
    <name evidence="10" type="ORF">C4B25_03640</name>
</gene>
<feature type="short sequence motif" description="'HIGH' region" evidence="8">
    <location>
        <begin position="11"/>
        <end position="19"/>
    </location>
</feature>
<reference evidence="10 11" key="1">
    <citation type="submission" date="2018-02" db="EMBL/GenBank/DDBJ databases">
        <title>Mycoplasma marinum and Mycoplasma todarodis sp. nov., moderately halophilic and psychrotolerant mycoplasmas isolated from cephalopods.</title>
        <authorList>
            <person name="Viver T."/>
        </authorList>
    </citation>
    <scope>NUCLEOTIDE SEQUENCE [LARGE SCALE GENOMIC DNA]</scope>
    <source>
        <strain evidence="10 11">5H</strain>
    </source>
</reference>
<dbReference type="InterPro" id="IPR014729">
    <property type="entry name" value="Rossmann-like_a/b/a_fold"/>
</dbReference>
<name>A0A4V2NHY0_9MOLU</name>
<dbReference type="EC" id="6.1.1.2" evidence="8"/>
<dbReference type="FunFam" id="1.10.240.10:FF:000002">
    <property type="entry name" value="Tryptophan--tRNA ligase"/>
    <property type="match status" value="1"/>
</dbReference>
<evidence type="ECO:0000256" key="9">
    <source>
        <dbReference type="RuleBase" id="RU363036"/>
    </source>
</evidence>
<proteinExistence type="inferred from homology"/>
<dbReference type="InterPro" id="IPR002306">
    <property type="entry name" value="Trp-tRNA-ligase"/>
</dbReference>
<dbReference type="InterPro" id="IPR024109">
    <property type="entry name" value="Trp-tRNA-ligase_bac-type"/>
</dbReference>
<dbReference type="GO" id="GO:0004830">
    <property type="term" value="F:tryptophan-tRNA ligase activity"/>
    <property type="evidence" value="ECO:0007669"/>
    <property type="project" value="UniProtKB-UniRule"/>
</dbReference>
<dbReference type="NCBIfam" id="TIGR00233">
    <property type="entry name" value="trpS"/>
    <property type="match status" value="1"/>
</dbReference>
<dbReference type="CDD" id="cd00806">
    <property type="entry name" value="TrpRS_core"/>
    <property type="match status" value="1"/>
</dbReference>
<dbReference type="InterPro" id="IPR002305">
    <property type="entry name" value="aa-tRNA-synth_Ic"/>
</dbReference>
<dbReference type="GO" id="GO:0005829">
    <property type="term" value="C:cytosol"/>
    <property type="evidence" value="ECO:0007669"/>
    <property type="project" value="TreeGrafter"/>
</dbReference>
<feature type="binding site" evidence="8">
    <location>
        <begin position="199"/>
        <end position="203"/>
    </location>
    <ligand>
        <name>ATP</name>
        <dbReference type="ChEBI" id="CHEBI:30616"/>
    </ligand>
</feature>
<keyword evidence="3 8" id="KW-0547">Nucleotide-binding</keyword>
<keyword evidence="5 8" id="KW-0648">Protein biosynthesis</keyword>
<keyword evidence="11" id="KW-1185">Reference proteome</keyword>
<comment type="subunit">
    <text evidence="8">Homodimer.</text>
</comment>
<evidence type="ECO:0000256" key="2">
    <source>
        <dbReference type="ARBA" id="ARBA00022598"/>
    </source>
</evidence>
<dbReference type="InterPro" id="IPR050203">
    <property type="entry name" value="Trp-tRNA_synthetase"/>
</dbReference>
<keyword evidence="4 8" id="KW-0067">ATP-binding</keyword>
<organism evidence="10 11">
    <name type="scientific">Mycoplasma todarodis</name>
    <dbReference type="NCBI Taxonomy" id="1937191"/>
    <lineage>
        <taxon>Bacteria</taxon>
        <taxon>Bacillati</taxon>
        <taxon>Mycoplasmatota</taxon>
        <taxon>Mollicutes</taxon>
        <taxon>Mycoplasmataceae</taxon>
        <taxon>Mycoplasma</taxon>
    </lineage>
</organism>
<feature type="binding site" evidence="8">
    <location>
        <begin position="18"/>
        <end position="19"/>
    </location>
    <ligand>
        <name>ATP</name>
        <dbReference type="ChEBI" id="CHEBI:30616"/>
    </ligand>
</feature>
<dbReference type="PANTHER" id="PTHR43766:SF1">
    <property type="entry name" value="TRYPTOPHAN--TRNA LIGASE, MITOCHONDRIAL"/>
    <property type="match status" value="1"/>
</dbReference>
<sequence>MKKRIVSGITATGTLTIGNYLGAIKNFVKLQDEFEMFIFVADLHALTTPIDPKELRKNKKDIMALYVACGLDPEKTVLFNQSDVLEHGHMSWLMTTQTTIGELNRMTQFKDKSSKVKNSNGTEMIPTGLLIYPTLMAGDILLYNPDTVPVGADQRQHLELTRNIASRINNKYGEMFKLPEPYFAKEGAKIMSLTDPSSKMSKSSPQPKSHILLLDDPAVAANKIKKAVTDSENKVYASPDKPGVTNLLTIYAGLKDISISEAETHFKEANYGEFKQEVSEVVKDFLINIQSKFTEARSRVDEIANAGAEKASYVARRNVRKLERKLGLK</sequence>
<comment type="caution">
    <text evidence="10">The sequence shown here is derived from an EMBL/GenBank/DDBJ whole genome shotgun (WGS) entry which is preliminary data.</text>
</comment>
<dbReference type="Proteomes" id="UP000291072">
    <property type="component" value="Unassembled WGS sequence"/>
</dbReference>
<evidence type="ECO:0000256" key="6">
    <source>
        <dbReference type="ARBA" id="ARBA00023146"/>
    </source>
</evidence>
<comment type="catalytic activity">
    <reaction evidence="7 8">
        <text>tRNA(Trp) + L-tryptophan + ATP = L-tryptophyl-tRNA(Trp) + AMP + diphosphate + H(+)</text>
        <dbReference type="Rhea" id="RHEA:24080"/>
        <dbReference type="Rhea" id="RHEA-COMP:9671"/>
        <dbReference type="Rhea" id="RHEA-COMP:9705"/>
        <dbReference type="ChEBI" id="CHEBI:15378"/>
        <dbReference type="ChEBI" id="CHEBI:30616"/>
        <dbReference type="ChEBI" id="CHEBI:33019"/>
        <dbReference type="ChEBI" id="CHEBI:57912"/>
        <dbReference type="ChEBI" id="CHEBI:78442"/>
        <dbReference type="ChEBI" id="CHEBI:78535"/>
        <dbReference type="ChEBI" id="CHEBI:456215"/>
        <dbReference type="EC" id="6.1.1.2"/>
    </reaction>
</comment>
<dbReference type="PRINTS" id="PR01039">
    <property type="entry name" value="TRNASYNTHTRP"/>
</dbReference>
<feature type="short sequence motif" description="'KMSKS' region" evidence="8">
    <location>
        <begin position="199"/>
        <end position="203"/>
    </location>
</feature>
<dbReference type="Gene3D" id="3.40.50.620">
    <property type="entry name" value="HUPs"/>
    <property type="match status" value="1"/>
</dbReference>
<evidence type="ECO:0000313" key="10">
    <source>
        <dbReference type="EMBL" id="TCG10578.1"/>
    </source>
</evidence>
<evidence type="ECO:0000256" key="5">
    <source>
        <dbReference type="ARBA" id="ARBA00022917"/>
    </source>
</evidence>
<evidence type="ECO:0000256" key="8">
    <source>
        <dbReference type="HAMAP-Rule" id="MF_00140"/>
    </source>
</evidence>
<feature type="binding site" evidence="8">
    <location>
        <position position="190"/>
    </location>
    <ligand>
        <name>ATP</name>
        <dbReference type="ChEBI" id="CHEBI:30616"/>
    </ligand>
</feature>
<dbReference type="HAMAP" id="MF_00140_B">
    <property type="entry name" value="Trp_tRNA_synth_B"/>
    <property type="match status" value="1"/>
</dbReference>
<keyword evidence="8" id="KW-0963">Cytoplasm</keyword>
<dbReference type="SUPFAM" id="SSF52374">
    <property type="entry name" value="Nucleotidylyl transferase"/>
    <property type="match status" value="1"/>
</dbReference>
<comment type="function">
    <text evidence="8">Catalyzes the attachment of tryptophan to tRNA(Trp).</text>
</comment>
<feature type="binding site" evidence="8">
    <location>
        <position position="139"/>
    </location>
    <ligand>
        <name>L-tryptophan</name>
        <dbReference type="ChEBI" id="CHEBI:57912"/>
    </ligand>
</feature>
<dbReference type="AlphaFoldDB" id="A0A4V2NHY0"/>
<comment type="subcellular location">
    <subcellularLocation>
        <location evidence="8">Cytoplasm</location>
    </subcellularLocation>
</comment>
<feature type="binding site" evidence="8">
    <location>
        <begin position="151"/>
        <end position="153"/>
    </location>
    <ligand>
        <name>ATP</name>
        <dbReference type="ChEBI" id="CHEBI:30616"/>
    </ligand>
</feature>